<comment type="similarity">
    <text evidence="3">Belongs to the methyl-accepting chemotaxis (MCP) protein family.</text>
</comment>
<dbReference type="CDD" id="cd11386">
    <property type="entry name" value="MCP_signal"/>
    <property type="match status" value="1"/>
</dbReference>
<keyword evidence="6" id="KW-1133">Transmembrane helix</keyword>
<dbReference type="SUPFAM" id="SSF58104">
    <property type="entry name" value="Methyl-accepting chemotaxis protein (MCP) signaling domain"/>
    <property type="match status" value="1"/>
</dbReference>
<keyword evidence="4" id="KW-0807">Transducer</keyword>
<evidence type="ECO:0000256" key="1">
    <source>
        <dbReference type="ARBA" id="ARBA00004370"/>
    </source>
</evidence>
<comment type="caution">
    <text evidence="9">The sequence shown here is derived from an EMBL/GenBank/DDBJ whole genome shotgun (WGS) entry which is preliminary data.</text>
</comment>
<evidence type="ECO:0000259" key="7">
    <source>
        <dbReference type="PROSITE" id="PS50111"/>
    </source>
</evidence>
<dbReference type="GO" id="GO:0006935">
    <property type="term" value="P:chemotaxis"/>
    <property type="evidence" value="ECO:0007669"/>
    <property type="project" value="InterPro"/>
</dbReference>
<feature type="transmembrane region" description="Helical" evidence="6">
    <location>
        <begin position="39"/>
        <end position="60"/>
    </location>
</feature>
<dbReference type="Pfam" id="PF13682">
    <property type="entry name" value="CZB"/>
    <property type="match status" value="1"/>
</dbReference>
<reference evidence="9 10" key="1">
    <citation type="journal article" date="2019" name="Appl. Environ. Microbiol.">
        <title>Environmental Evidence and Genomic Insight of Iron-oxidizing Bacteria Preference Towards More Corrosion Resistant Stainless Steel at Higher Salinities.</title>
        <authorList>
            <person name="Garrison C.E."/>
            <person name="Price K.A."/>
            <person name="Field E.K."/>
        </authorList>
    </citation>
    <scope>NUCLEOTIDE SEQUENCE [LARGE SCALE GENOMIC DNA]</scope>
    <source>
        <strain evidence="9 10">P3</strain>
    </source>
</reference>
<accession>A0A5R9GSC7</accession>
<dbReference type="Pfam" id="PF00672">
    <property type="entry name" value="HAMP"/>
    <property type="match status" value="1"/>
</dbReference>
<evidence type="ECO:0000313" key="9">
    <source>
        <dbReference type="EMBL" id="TLS67965.1"/>
    </source>
</evidence>
<evidence type="ECO:0000256" key="5">
    <source>
        <dbReference type="SAM" id="Coils"/>
    </source>
</evidence>
<evidence type="ECO:0000256" key="2">
    <source>
        <dbReference type="ARBA" id="ARBA00022481"/>
    </source>
</evidence>
<dbReference type="GO" id="GO:0004888">
    <property type="term" value="F:transmembrane signaling receptor activity"/>
    <property type="evidence" value="ECO:0007669"/>
    <property type="project" value="InterPro"/>
</dbReference>
<dbReference type="SMART" id="SM00304">
    <property type="entry name" value="HAMP"/>
    <property type="match status" value="3"/>
</dbReference>
<dbReference type="PANTHER" id="PTHR43531:SF14">
    <property type="entry name" value="METHYL-ACCEPTING CHEMOTAXIS PROTEIN I-RELATED"/>
    <property type="match status" value="1"/>
</dbReference>
<organism evidence="9 10">
    <name type="scientific">Mariprofundus erugo</name>
    <dbReference type="NCBI Taxonomy" id="2528639"/>
    <lineage>
        <taxon>Bacteria</taxon>
        <taxon>Pseudomonadati</taxon>
        <taxon>Pseudomonadota</taxon>
        <taxon>Candidatius Mariprofundia</taxon>
        <taxon>Mariprofundales</taxon>
        <taxon>Mariprofundaceae</taxon>
        <taxon>Mariprofundus</taxon>
    </lineage>
</organism>
<dbReference type="EMBL" id="VBRY01000004">
    <property type="protein sequence ID" value="TLS67965.1"/>
    <property type="molecule type" value="Genomic_DNA"/>
</dbReference>
<feature type="domain" description="Methyl-accepting transducer" evidence="7">
    <location>
        <begin position="304"/>
        <end position="533"/>
    </location>
</feature>
<dbReference type="GO" id="GO:0005886">
    <property type="term" value="C:plasma membrane"/>
    <property type="evidence" value="ECO:0007669"/>
    <property type="project" value="TreeGrafter"/>
</dbReference>
<dbReference type="AlphaFoldDB" id="A0A5R9GSC7"/>
<dbReference type="PANTHER" id="PTHR43531">
    <property type="entry name" value="PROTEIN ICFG"/>
    <property type="match status" value="1"/>
</dbReference>
<evidence type="ECO:0000256" key="4">
    <source>
        <dbReference type="PROSITE-ProRule" id="PRU00284"/>
    </source>
</evidence>
<dbReference type="PROSITE" id="PS50111">
    <property type="entry name" value="CHEMOTAXIS_TRANSDUC_2"/>
    <property type="match status" value="1"/>
</dbReference>
<evidence type="ECO:0000313" key="10">
    <source>
        <dbReference type="Proteomes" id="UP000306585"/>
    </source>
</evidence>
<gene>
    <name evidence="9" type="ORF">FEF65_05850</name>
</gene>
<proteinExistence type="inferred from homology"/>
<dbReference type="PROSITE" id="PS50885">
    <property type="entry name" value="HAMP"/>
    <property type="match status" value="3"/>
</dbReference>
<dbReference type="PRINTS" id="PR00260">
    <property type="entry name" value="CHEMTRNSDUCR"/>
</dbReference>
<feature type="domain" description="HAMP" evidence="8">
    <location>
        <begin position="162"/>
        <end position="208"/>
    </location>
</feature>
<keyword evidence="10" id="KW-1185">Reference proteome</keyword>
<dbReference type="SMART" id="SM00283">
    <property type="entry name" value="MA"/>
    <property type="match status" value="1"/>
</dbReference>
<evidence type="ECO:0000256" key="6">
    <source>
        <dbReference type="SAM" id="Phobius"/>
    </source>
</evidence>
<protein>
    <submittedName>
        <fullName evidence="9">HAMP domain-containing protein</fullName>
    </submittedName>
</protein>
<dbReference type="Pfam" id="PF00015">
    <property type="entry name" value="MCPsignal"/>
    <property type="match status" value="1"/>
</dbReference>
<dbReference type="InterPro" id="IPR003660">
    <property type="entry name" value="HAMP_dom"/>
</dbReference>
<feature type="domain" description="HAMP" evidence="8">
    <location>
        <begin position="253"/>
        <end position="299"/>
    </location>
</feature>
<dbReference type="InterPro" id="IPR025991">
    <property type="entry name" value="Chemoreceptor_zinc-bind_dom"/>
</dbReference>
<dbReference type="RefSeq" id="WP_138238862.1">
    <property type="nucleotide sequence ID" value="NZ_VBRY01000004.1"/>
</dbReference>
<feature type="domain" description="HAMP" evidence="8">
    <location>
        <begin position="64"/>
        <end position="116"/>
    </location>
</feature>
<dbReference type="InterPro" id="IPR004089">
    <property type="entry name" value="MCPsignal_dom"/>
</dbReference>
<keyword evidence="5" id="KW-0175">Coiled coil</keyword>
<comment type="subcellular location">
    <subcellularLocation>
        <location evidence="1">Membrane</location>
    </subcellularLocation>
</comment>
<dbReference type="Proteomes" id="UP000306585">
    <property type="component" value="Unassembled WGS sequence"/>
</dbReference>
<evidence type="ECO:0000259" key="8">
    <source>
        <dbReference type="PROSITE" id="PS50885"/>
    </source>
</evidence>
<dbReference type="InterPro" id="IPR051310">
    <property type="entry name" value="MCP_chemotaxis"/>
</dbReference>
<dbReference type="Gene3D" id="1.20.120.30">
    <property type="entry name" value="Aspartate receptor, ligand-binding domain"/>
    <property type="match status" value="1"/>
</dbReference>
<dbReference type="Gene3D" id="1.20.120.1530">
    <property type="match status" value="1"/>
</dbReference>
<feature type="transmembrane region" description="Helical" evidence="6">
    <location>
        <begin position="12"/>
        <end position="33"/>
    </location>
</feature>
<keyword evidence="6" id="KW-0472">Membrane</keyword>
<keyword evidence="2" id="KW-0488">Methylation</keyword>
<dbReference type="FunFam" id="1.10.287.950:FF:000001">
    <property type="entry name" value="Methyl-accepting chemotaxis sensory transducer"/>
    <property type="match status" value="1"/>
</dbReference>
<feature type="coiled-coil region" evidence="5">
    <location>
        <begin position="522"/>
        <end position="549"/>
    </location>
</feature>
<dbReference type="Gene3D" id="1.10.287.950">
    <property type="entry name" value="Methyl-accepting chemotaxis protein"/>
    <property type="match status" value="1"/>
</dbReference>
<dbReference type="InterPro" id="IPR004090">
    <property type="entry name" value="Chemotax_Me-accpt_rcpt"/>
</dbReference>
<sequence>MLKSFTTKASLFILIILMSTALAVVGFTALSVMNLDNNHALLISLMAIALAIGLASLIGFQLMRNISRSLTVAQNAAAAIARGDLTSDIDIGRHDEMGGLMESLKTVQQSMRATVGEIKAVVEAAAMRGDFSTRMKTSGKEGYTRELAELLNRLSEVTETGLQDMTRVTTALANGDLTQKITNEYPGLFGKSRDSINNTVIELSKIVEDVLHIGLCAGQGDFTVRADMKGRKGYAKTLAELLNQLSDITESGLKDIMHVANLLARGDLTQTIARDYPGLFGQTKEGINATTENLRTLVDGIMNAAESINTGTVDIAKGNQNLSQRTESQASSLEETASSLEELTSTVKLNADNARQANQLAIRSSDIAIRGGAVVGEVVTTMNEINEASNKIVDIISVIDGIAFQTNLLALNAAVEAARAGEQGRGFAVVASEVRNLAQRSSEAAKEIKGLIDNSAQKVENGSKLVAKAGETMEEIVTSIKQVTDIMGEITTASSEQSIGIEQVHQAVAQMDTMTQQNAALVEQAAAAAETLEEEADRLNNSVAAFKIDRTAVSKIDTGSAAIWKTSHFNEAILAHLKWKKRLHDFINGSSTEKLDSAVICKDNLCILGKWIYGDGKAHSNTVHYPDLVRKHASFHLCAGEVVRKAEANQKSASLDMLHGEFANRAQDTIMAIIALKDEIE</sequence>
<dbReference type="GO" id="GO:0007165">
    <property type="term" value="P:signal transduction"/>
    <property type="evidence" value="ECO:0007669"/>
    <property type="project" value="UniProtKB-KW"/>
</dbReference>
<name>A0A5R9GSC7_9PROT</name>
<dbReference type="OrthoDB" id="5289484at2"/>
<dbReference type="SUPFAM" id="SSF158472">
    <property type="entry name" value="HAMP domain-like"/>
    <property type="match status" value="1"/>
</dbReference>
<keyword evidence="6" id="KW-0812">Transmembrane</keyword>
<evidence type="ECO:0000256" key="3">
    <source>
        <dbReference type="ARBA" id="ARBA00029447"/>
    </source>
</evidence>